<feature type="chain" id="PRO_5013076659" evidence="5">
    <location>
        <begin position="21"/>
        <end position="668"/>
    </location>
</feature>
<accession>A0A238J566</accession>
<dbReference type="GO" id="GO:0008933">
    <property type="term" value="F:peptidoglycan lytic transglycosylase activity"/>
    <property type="evidence" value="ECO:0007669"/>
    <property type="project" value="InterPro"/>
</dbReference>
<protein>
    <submittedName>
        <fullName evidence="7">Soluble lytic murein transglycosylase</fullName>
        <ecNumber evidence="7">4.2.2.-</ecNumber>
    </submittedName>
</protein>
<sequence>MIKALFTAVFLIWIGFGASAQTTREGQALARALDAMRAGEWYAALRTAEGINPVARDIIEWHRLRARQGDFDSVIRFLDRRPDWPGLDYLRERSESALPLAARPEDVIAFFNGAHPQTGTGAVALISAFRAKGMEADAEAEALHAWLTHRFSDADQTKLLSWYGRALAPHHADRLDMLLWRGADSDARSMIPLVPSGWAELANARLALRADQNGVDALVVAVPEDLADHPGLLFERMQWRARKGRNDGAIEIMLAQSPDKLGQPERWAGWRRSLVRTEMLAGRTTQAYRLAAGHGLTTGANFADLEWLAGYIALTYERDPQTALGHFLRFRGSVDTPISLGRAGYWEGRAHEALGDADTARLAYSFGAEYQTSFYGLLAAEKAGRPMDPALYASVPSPDLSNASFAKGSVFEAALLLDAANERALAERFLTHLTESLSVDDIVRLGAFVTARDKPHYATMIGKRAASFGTTVPFAYYPVTDLGVDQMPVPRELALAIARRESEFDPFVTSGVGARGLMQVMPATAKEVAGFLEIPYDGDRLLNDPAYNARIGTAYLDELMTVFDGNILMVAAAYNAGPSRPLRWMDERGDPRRGEMDVIDWIEHIPFNETRNYVMRVAESLPVYRARLTGQPQRMNLAQELVAMPGHTRSASKGEVIRPKSRPALLTD</sequence>
<dbReference type="GO" id="GO:0042597">
    <property type="term" value="C:periplasmic space"/>
    <property type="evidence" value="ECO:0007669"/>
    <property type="project" value="InterPro"/>
</dbReference>
<name>A0A238J566_9RHOB</name>
<dbReference type="InterPro" id="IPR008258">
    <property type="entry name" value="Transglycosylase_SLT_dom_1"/>
</dbReference>
<keyword evidence="3 5" id="KW-0732">Signal</keyword>
<feature type="signal peptide" evidence="5">
    <location>
        <begin position="1"/>
        <end position="20"/>
    </location>
</feature>
<keyword evidence="7" id="KW-0456">Lyase</keyword>
<evidence type="ECO:0000256" key="5">
    <source>
        <dbReference type="SAM" id="SignalP"/>
    </source>
</evidence>
<dbReference type="OrthoDB" id="9815002at2"/>
<comment type="similarity">
    <text evidence="2">Belongs to the virb1 family.</text>
</comment>
<evidence type="ECO:0000256" key="3">
    <source>
        <dbReference type="ARBA" id="ARBA00022729"/>
    </source>
</evidence>
<evidence type="ECO:0000256" key="2">
    <source>
        <dbReference type="ARBA" id="ARBA00009387"/>
    </source>
</evidence>
<comment type="similarity">
    <text evidence="1">Belongs to the transglycosylase Slt family.</text>
</comment>
<dbReference type="EC" id="4.2.2.-" evidence="7"/>
<dbReference type="EMBL" id="FXXQ01000012">
    <property type="protein sequence ID" value="SMX25090.1"/>
    <property type="molecule type" value="Genomic_DNA"/>
</dbReference>
<feature type="region of interest" description="Disordered" evidence="4">
    <location>
        <begin position="648"/>
        <end position="668"/>
    </location>
</feature>
<dbReference type="GO" id="GO:0004553">
    <property type="term" value="F:hydrolase activity, hydrolyzing O-glycosyl compounds"/>
    <property type="evidence" value="ECO:0007669"/>
    <property type="project" value="InterPro"/>
</dbReference>
<dbReference type="InterPro" id="IPR000189">
    <property type="entry name" value="Transglyc_AS"/>
</dbReference>
<evidence type="ECO:0000313" key="7">
    <source>
        <dbReference type="EMBL" id="SMX25090.1"/>
    </source>
</evidence>
<evidence type="ECO:0000256" key="4">
    <source>
        <dbReference type="SAM" id="MobiDB-lite"/>
    </source>
</evidence>
<dbReference type="Gene3D" id="1.10.530.10">
    <property type="match status" value="1"/>
</dbReference>
<keyword evidence="8" id="KW-1185">Reference proteome</keyword>
<dbReference type="InterPro" id="IPR023346">
    <property type="entry name" value="Lysozyme-like_dom_sf"/>
</dbReference>
<reference evidence="7 8" key="1">
    <citation type="submission" date="2017-05" db="EMBL/GenBank/DDBJ databases">
        <authorList>
            <person name="Song R."/>
            <person name="Chenine A.L."/>
            <person name="Ruprecht R.M."/>
        </authorList>
    </citation>
    <scope>NUCLEOTIDE SEQUENCE [LARGE SCALE GENOMIC DNA]</scope>
    <source>
        <strain evidence="7 8">CECT 8489</strain>
    </source>
</reference>
<dbReference type="SUPFAM" id="SSF48435">
    <property type="entry name" value="Bacterial muramidases"/>
    <property type="match status" value="1"/>
</dbReference>
<dbReference type="InterPro" id="IPR008939">
    <property type="entry name" value="Lytic_TGlycosylase_superhlx_U"/>
</dbReference>
<dbReference type="PANTHER" id="PTHR37423:SF2">
    <property type="entry name" value="MEMBRANE-BOUND LYTIC MUREIN TRANSGLYCOSYLASE C"/>
    <property type="match status" value="1"/>
</dbReference>
<gene>
    <name evidence="7" type="primary">slt_2</name>
    <name evidence="7" type="ORF">BOA8489_03224</name>
</gene>
<evidence type="ECO:0000256" key="1">
    <source>
        <dbReference type="ARBA" id="ARBA00007734"/>
    </source>
</evidence>
<feature type="domain" description="Transglycosylase SLT" evidence="6">
    <location>
        <begin position="489"/>
        <end position="590"/>
    </location>
</feature>
<evidence type="ECO:0000259" key="6">
    <source>
        <dbReference type="Pfam" id="PF01464"/>
    </source>
</evidence>
<evidence type="ECO:0000313" key="8">
    <source>
        <dbReference type="Proteomes" id="UP000201838"/>
    </source>
</evidence>
<dbReference type="Gene3D" id="1.25.20.10">
    <property type="entry name" value="Bacterial muramidases"/>
    <property type="match status" value="1"/>
</dbReference>
<dbReference type="Pfam" id="PF01464">
    <property type="entry name" value="SLT"/>
    <property type="match status" value="1"/>
</dbReference>
<dbReference type="SUPFAM" id="SSF53955">
    <property type="entry name" value="Lysozyme-like"/>
    <property type="match status" value="1"/>
</dbReference>
<proteinExistence type="inferred from homology"/>
<dbReference type="Proteomes" id="UP000201838">
    <property type="component" value="Unassembled WGS sequence"/>
</dbReference>
<dbReference type="CDD" id="cd13401">
    <property type="entry name" value="Slt70-like"/>
    <property type="match status" value="1"/>
</dbReference>
<dbReference type="GO" id="GO:0016020">
    <property type="term" value="C:membrane"/>
    <property type="evidence" value="ECO:0007669"/>
    <property type="project" value="InterPro"/>
</dbReference>
<organism evidence="7 8">
    <name type="scientific">Boseongicola aestuarii</name>
    <dbReference type="NCBI Taxonomy" id="1470561"/>
    <lineage>
        <taxon>Bacteria</taxon>
        <taxon>Pseudomonadati</taxon>
        <taxon>Pseudomonadota</taxon>
        <taxon>Alphaproteobacteria</taxon>
        <taxon>Rhodobacterales</taxon>
        <taxon>Paracoccaceae</taxon>
        <taxon>Boseongicola</taxon>
    </lineage>
</organism>
<dbReference type="AlphaFoldDB" id="A0A238J566"/>
<dbReference type="GO" id="GO:0000270">
    <property type="term" value="P:peptidoglycan metabolic process"/>
    <property type="evidence" value="ECO:0007669"/>
    <property type="project" value="InterPro"/>
</dbReference>
<dbReference type="PROSITE" id="PS00922">
    <property type="entry name" value="TRANSGLYCOSYLASE"/>
    <property type="match status" value="1"/>
</dbReference>
<dbReference type="RefSeq" id="WP_093975296.1">
    <property type="nucleotide sequence ID" value="NZ_FXXQ01000012.1"/>
</dbReference>
<dbReference type="PANTHER" id="PTHR37423">
    <property type="entry name" value="SOLUBLE LYTIC MUREIN TRANSGLYCOSYLASE-RELATED"/>
    <property type="match status" value="1"/>
</dbReference>